<feature type="region of interest" description="Disordered" evidence="7">
    <location>
        <begin position="564"/>
        <end position="585"/>
    </location>
</feature>
<feature type="region of interest" description="Disordered" evidence="7">
    <location>
        <begin position="2124"/>
        <end position="2171"/>
    </location>
</feature>
<evidence type="ECO:0000259" key="9">
    <source>
        <dbReference type="PROSITE" id="PS51194"/>
    </source>
</evidence>
<name>A0A443PYY8_9MAGN</name>
<organism evidence="11 12">
    <name type="scientific">Cinnamomum micranthum f. kanehirae</name>
    <dbReference type="NCBI Taxonomy" id="337451"/>
    <lineage>
        <taxon>Eukaryota</taxon>
        <taxon>Viridiplantae</taxon>
        <taxon>Streptophyta</taxon>
        <taxon>Embryophyta</taxon>
        <taxon>Tracheophyta</taxon>
        <taxon>Spermatophyta</taxon>
        <taxon>Magnoliopsida</taxon>
        <taxon>Magnoliidae</taxon>
        <taxon>Laurales</taxon>
        <taxon>Lauraceae</taxon>
        <taxon>Cinnamomum</taxon>
    </lineage>
</organism>
<feature type="region of interest" description="Disordered" evidence="7">
    <location>
        <begin position="4274"/>
        <end position="4301"/>
    </location>
</feature>
<evidence type="ECO:0000313" key="11">
    <source>
        <dbReference type="EMBL" id="RWR95975.1"/>
    </source>
</evidence>
<dbReference type="InterPro" id="IPR027417">
    <property type="entry name" value="P-loop_NTPase"/>
</dbReference>
<feature type="region of interest" description="Disordered" evidence="7">
    <location>
        <begin position="3770"/>
        <end position="3789"/>
    </location>
</feature>
<feature type="region of interest" description="Disordered" evidence="7">
    <location>
        <begin position="2067"/>
        <end position="2099"/>
    </location>
</feature>
<dbReference type="InterPro" id="IPR014001">
    <property type="entry name" value="Helicase_ATP-bd"/>
</dbReference>
<feature type="compositionally biased region" description="Polar residues" evidence="7">
    <location>
        <begin position="3938"/>
        <end position="3947"/>
    </location>
</feature>
<keyword evidence="6" id="KW-0539">Nucleus</keyword>
<feature type="compositionally biased region" description="Polar residues" evidence="7">
    <location>
        <begin position="2603"/>
        <end position="2620"/>
    </location>
</feature>
<feature type="compositionally biased region" description="Polar residues" evidence="7">
    <location>
        <begin position="78"/>
        <end position="89"/>
    </location>
</feature>
<feature type="domain" description="Helicase ATP-binding" evidence="8">
    <location>
        <begin position="1152"/>
        <end position="1319"/>
    </location>
</feature>
<feature type="compositionally biased region" description="Basic and acidic residues" evidence="7">
    <location>
        <begin position="3873"/>
        <end position="3887"/>
    </location>
</feature>
<dbReference type="Proteomes" id="UP000283530">
    <property type="component" value="Unassembled WGS sequence"/>
</dbReference>
<feature type="region of interest" description="Disordered" evidence="7">
    <location>
        <begin position="154"/>
        <end position="300"/>
    </location>
</feature>
<feature type="region of interest" description="Disordered" evidence="7">
    <location>
        <begin position="2379"/>
        <end position="2409"/>
    </location>
</feature>
<dbReference type="SUPFAM" id="SSF52540">
    <property type="entry name" value="P-loop containing nucleoside triphosphate hydrolases"/>
    <property type="match status" value="2"/>
</dbReference>
<feature type="domain" description="HSA" evidence="10">
    <location>
        <begin position="960"/>
        <end position="1034"/>
    </location>
</feature>
<accession>A0A443PYY8</accession>
<feature type="region of interest" description="Disordered" evidence="7">
    <location>
        <begin position="2564"/>
        <end position="2620"/>
    </location>
</feature>
<gene>
    <name evidence="11" type="ORF">CKAN_02533900</name>
</gene>
<feature type="region of interest" description="Disordered" evidence="7">
    <location>
        <begin position="3278"/>
        <end position="3297"/>
    </location>
</feature>
<dbReference type="OrthoDB" id="10296620at2759"/>
<feature type="compositionally biased region" description="Basic and acidic residues" evidence="7">
    <location>
        <begin position="2476"/>
        <end position="2488"/>
    </location>
</feature>
<protein>
    <submittedName>
        <fullName evidence="11">Chromatin structure-remodeling complex protein SYD isoform X1</fullName>
    </submittedName>
</protein>
<feature type="compositionally biased region" description="Polar residues" evidence="7">
    <location>
        <begin position="4187"/>
        <end position="4203"/>
    </location>
</feature>
<dbReference type="GO" id="GO:0016787">
    <property type="term" value="F:hydrolase activity"/>
    <property type="evidence" value="ECO:0007669"/>
    <property type="project" value="UniProtKB-KW"/>
</dbReference>
<feature type="region of interest" description="Disordered" evidence="7">
    <location>
        <begin position="1760"/>
        <end position="1872"/>
    </location>
</feature>
<evidence type="ECO:0000259" key="10">
    <source>
        <dbReference type="PROSITE" id="PS51204"/>
    </source>
</evidence>
<dbReference type="Gene3D" id="3.40.50.10810">
    <property type="entry name" value="Tandem AAA-ATPase domain"/>
    <property type="match status" value="1"/>
</dbReference>
<evidence type="ECO:0000256" key="6">
    <source>
        <dbReference type="ARBA" id="ARBA00023242"/>
    </source>
</evidence>
<feature type="region of interest" description="Disordered" evidence="7">
    <location>
        <begin position="3913"/>
        <end position="3952"/>
    </location>
</feature>
<feature type="compositionally biased region" description="Polar residues" evidence="7">
    <location>
        <begin position="182"/>
        <end position="191"/>
    </location>
</feature>
<evidence type="ECO:0000256" key="3">
    <source>
        <dbReference type="ARBA" id="ARBA00022801"/>
    </source>
</evidence>
<evidence type="ECO:0000256" key="2">
    <source>
        <dbReference type="ARBA" id="ARBA00022741"/>
    </source>
</evidence>
<feature type="compositionally biased region" description="Basic and acidic residues" evidence="7">
    <location>
        <begin position="2074"/>
        <end position="2092"/>
    </location>
</feature>
<evidence type="ECO:0000256" key="7">
    <source>
        <dbReference type="SAM" id="MobiDB-lite"/>
    </source>
</evidence>
<feature type="compositionally biased region" description="Low complexity" evidence="7">
    <location>
        <begin position="1831"/>
        <end position="1840"/>
    </location>
</feature>
<reference evidence="11 12" key="1">
    <citation type="journal article" date="2019" name="Nat. Plants">
        <title>Stout camphor tree genome fills gaps in understanding of flowering plant genome evolution.</title>
        <authorList>
            <person name="Chaw S.M."/>
            <person name="Liu Y.C."/>
            <person name="Wu Y.W."/>
            <person name="Wang H.Y."/>
            <person name="Lin C.I."/>
            <person name="Wu C.S."/>
            <person name="Ke H.M."/>
            <person name="Chang L.Y."/>
            <person name="Hsu C.Y."/>
            <person name="Yang H.T."/>
            <person name="Sudianto E."/>
            <person name="Hsu M.H."/>
            <person name="Wu K.P."/>
            <person name="Wang L.N."/>
            <person name="Leebens-Mack J.H."/>
            <person name="Tsai I.J."/>
        </authorList>
    </citation>
    <scope>NUCLEOTIDE SEQUENCE [LARGE SCALE GENOMIC DNA]</scope>
    <source>
        <strain evidence="12">cv. Chaw 1501</strain>
        <tissue evidence="11">Young leaves</tissue>
    </source>
</reference>
<feature type="compositionally biased region" description="Polar residues" evidence="7">
    <location>
        <begin position="3914"/>
        <end position="3923"/>
    </location>
</feature>
<comment type="subcellular location">
    <subcellularLocation>
        <location evidence="1">Nucleus</location>
    </subcellularLocation>
</comment>
<feature type="region of interest" description="Disordered" evidence="7">
    <location>
        <begin position="78"/>
        <end position="134"/>
    </location>
</feature>
<feature type="domain" description="Helicase C-terminal" evidence="9">
    <location>
        <begin position="1463"/>
        <end position="1609"/>
    </location>
</feature>
<feature type="region of interest" description="Disordered" evidence="7">
    <location>
        <begin position="4181"/>
        <end position="4261"/>
    </location>
</feature>
<dbReference type="InterPro" id="IPR038718">
    <property type="entry name" value="SNF2-like_sf"/>
</dbReference>
<feature type="compositionally biased region" description="Basic and acidic residues" evidence="7">
    <location>
        <begin position="4632"/>
        <end position="4645"/>
    </location>
</feature>
<dbReference type="SMART" id="SM01314">
    <property type="entry name" value="SnAC"/>
    <property type="match status" value="1"/>
</dbReference>
<comment type="caution">
    <text evidence="11">The sequence shown here is derived from an EMBL/GenBank/DDBJ whole genome shotgun (WGS) entry which is preliminary data.</text>
</comment>
<evidence type="ECO:0000256" key="5">
    <source>
        <dbReference type="ARBA" id="ARBA00022840"/>
    </source>
</evidence>
<dbReference type="FunFam" id="3.40.50.10810:FF:000016">
    <property type="entry name" value="Chromatin structure-remodeling complex protein SYD"/>
    <property type="match status" value="1"/>
</dbReference>
<dbReference type="SMART" id="SM00490">
    <property type="entry name" value="HELICc"/>
    <property type="match status" value="1"/>
</dbReference>
<feature type="compositionally biased region" description="Basic and acidic residues" evidence="7">
    <location>
        <begin position="4122"/>
        <end position="4141"/>
    </location>
</feature>
<dbReference type="PROSITE" id="PS51204">
    <property type="entry name" value="HSA"/>
    <property type="match status" value="1"/>
</dbReference>
<feature type="compositionally biased region" description="Basic and acidic residues" evidence="7">
    <location>
        <begin position="3285"/>
        <end position="3297"/>
    </location>
</feature>
<dbReference type="CDD" id="cd17996">
    <property type="entry name" value="DEXHc_SMARCA2_SMARCA4"/>
    <property type="match status" value="1"/>
</dbReference>
<feature type="compositionally biased region" description="Basic and acidic residues" evidence="7">
    <location>
        <begin position="4480"/>
        <end position="4495"/>
    </location>
</feature>
<evidence type="ECO:0000313" key="12">
    <source>
        <dbReference type="Proteomes" id="UP000283530"/>
    </source>
</evidence>
<feature type="region of interest" description="Disordered" evidence="7">
    <location>
        <begin position="3856"/>
        <end position="3887"/>
    </location>
</feature>
<dbReference type="Pfam" id="PF00176">
    <property type="entry name" value="SNF2-rel_dom"/>
    <property type="match status" value="1"/>
</dbReference>
<dbReference type="FunFam" id="3.40.50.300:FF:000871">
    <property type="entry name" value="Chromatin structure-remodeling complex protein SYD"/>
    <property type="match status" value="1"/>
</dbReference>
<feature type="region of interest" description="Disordered" evidence="7">
    <location>
        <begin position="4421"/>
        <end position="4661"/>
    </location>
</feature>
<feature type="region of interest" description="Disordered" evidence="7">
    <location>
        <begin position="2449"/>
        <end position="2491"/>
    </location>
</feature>
<dbReference type="Pfam" id="PF14619">
    <property type="entry name" value="SnAC"/>
    <property type="match status" value="1"/>
</dbReference>
<dbReference type="Gene3D" id="3.40.50.300">
    <property type="entry name" value="P-loop containing nucleotide triphosphate hydrolases"/>
    <property type="match status" value="1"/>
</dbReference>
<feature type="region of interest" description="Disordered" evidence="7">
    <location>
        <begin position="4109"/>
        <end position="4141"/>
    </location>
</feature>
<dbReference type="PANTHER" id="PTHR10799">
    <property type="entry name" value="SNF2/RAD54 HELICASE FAMILY"/>
    <property type="match status" value="1"/>
</dbReference>
<feature type="compositionally biased region" description="Basic and acidic residues" evidence="7">
    <location>
        <begin position="217"/>
        <end position="233"/>
    </location>
</feature>
<feature type="compositionally biased region" description="Polar residues" evidence="7">
    <location>
        <begin position="3860"/>
        <end position="3870"/>
    </location>
</feature>
<feature type="region of interest" description="Disordered" evidence="7">
    <location>
        <begin position="4324"/>
        <end position="4386"/>
    </location>
</feature>
<dbReference type="GO" id="GO:0005634">
    <property type="term" value="C:nucleus"/>
    <property type="evidence" value="ECO:0007669"/>
    <property type="project" value="UniProtKB-SubCell"/>
</dbReference>
<dbReference type="STRING" id="337451.A0A443PYY8"/>
<dbReference type="Pfam" id="PF00271">
    <property type="entry name" value="Helicase_C"/>
    <property type="match status" value="1"/>
</dbReference>
<feature type="compositionally biased region" description="Basic and acidic residues" evidence="7">
    <location>
        <begin position="241"/>
        <end position="252"/>
    </location>
</feature>
<evidence type="ECO:0000259" key="8">
    <source>
        <dbReference type="PROSITE" id="PS51192"/>
    </source>
</evidence>
<proteinExistence type="predicted"/>
<dbReference type="GO" id="GO:0005524">
    <property type="term" value="F:ATP binding"/>
    <property type="evidence" value="ECO:0007669"/>
    <property type="project" value="UniProtKB-KW"/>
</dbReference>
<keyword evidence="2" id="KW-0547">Nucleotide-binding</keyword>
<feature type="region of interest" description="Disordered" evidence="7">
    <location>
        <begin position="462"/>
        <end position="482"/>
    </location>
</feature>
<dbReference type="PROSITE" id="PS51194">
    <property type="entry name" value="HELICASE_CTER"/>
    <property type="match status" value="1"/>
</dbReference>
<feature type="compositionally biased region" description="Polar residues" evidence="7">
    <location>
        <begin position="4361"/>
        <end position="4370"/>
    </location>
</feature>
<feature type="compositionally biased region" description="Polar residues" evidence="7">
    <location>
        <begin position="2462"/>
        <end position="2473"/>
    </location>
</feature>
<keyword evidence="12" id="KW-1185">Reference proteome</keyword>
<dbReference type="InterPro" id="IPR049730">
    <property type="entry name" value="SNF2/RAD54-like_C"/>
</dbReference>
<feature type="compositionally biased region" description="Basic and acidic residues" evidence="7">
    <location>
        <begin position="3924"/>
        <end position="3934"/>
    </location>
</feature>
<dbReference type="GO" id="GO:0042393">
    <property type="term" value="F:histone binding"/>
    <property type="evidence" value="ECO:0007669"/>
    <property type="project" value="InterPro"/>
</dbReference>
<dbReference type="InterPro" id="IPR001650">
    <property type="entry name" value="Helicase_C-like"/>
</dbReference>
<sequence length="4661" mass="506851">MASSHHVEMEAAKFLHKLIQDSTDEPAKLATKLFVILQHMKMSGKEQSLPYQVISRAMETVISQHGLDIGSLQSSRLPFGGVTQNQQEDPGQVRSKDKDVAENLSPRGSIDMSHKSGPVGAWHAASSKGKEDIGISSPFGVLEDTKASFAGNEMAKHEAVVSSRQPVGLSRMESLGRESRDIQQGSVSQRAKSFERGSPASLGMEGSRSVSSQEINDASKLDNKQVQKRDSKKVSTKRKKVDLPTDVDEHPENNQQVARTRSNLKRGKINRGDDVQDSALKGSEHVQENPIEHSGLQKVGSLQSRHDIMSSRAFWNQNKMGLAPESSLESKISSHVIAKTGLSAPAHFNSSSVDADNSASNVYVKVEDSSCPELAERKEKKSSSVELGNAKVTADSEQWKPVFMRAQVPQVSKVEASLLSTGNVLEHGGGISHAYLAQGRGTLGPPSKELGSENQDFFSKETSGNMEMSKDRRAAPSDGGMNLPLTATLSKPFKEHHLKQLRAQCLVFLAFRNGLVPRKLHLEIALGDSYQKEGGNIGASQKKLNDPRRELSLKESGNSQEVIGVYGKPSVDGKTEGETLSTGVPPVFSCMGSMDALSKGEEITKKGKNKRVPPFTRSVMIEDVKHISAVSRKPEAEKLVQGTAESHAVMTKPSGSDYSTNGAEIPSEIHQEKDPLNDASMVEVVPIVIGHESKPEKAGPLNPFPLLKDNDKVNKFYKPESPIVQSSTFVGKCPSDVLVKEEVAPIVLRDVEGDNLMRMARHLKDANLLKAHAGTTKNMSTSQPVVSSNDPYIQRLSDVQKQCTSDGGPNTNTIGNTAKYGKSVTVQEKSAEEEGNRSISNNVLFSPPKYSTSEKWIMDQQKGKLLSDQTWELKQRKTDERIAACFDKLKESVSSSEDISARTRSVIELKKLQLLQLQRRLRSDLLRDFFKPISSDMDRLKSIKKYRHGRRIKQFERFEQKMKEERQKRIRERQKEFFSEIEAHKERLEDLFKVKKERWKGLNKYVKEFHKRKERIHKEKIDRIQREKINLLKNNDVEGYLRMVQDAKSDRVMQLLKETEKYLQKLSSKILDAKAMTGHLEMETDDSRAVNLGDKKESVVYDEDDSAQHYLESNEKYYLMAHSVKESVIEQPTLLEGGKLREYQMNGLRWLVSLYNNHLNGILADEMGLGKTVQVLALICYLIEVKHDRGPFLVVVPSSVLPGWQSEVRSWAPGVNTITYAGPPEERRRLFKERIIHQQFNVLMTTYEYLMNKHDRPKLSKIPWHYIIIDEGHRIKNASCKLNTDLKHYQSSHRLLLTGTPLQNNLEELWALLNFLLPNIFNSSEDFSQWFNKPFESGGDNSPDEALLSEEENLLIINRLHQVLRPFVLRRLKNKVENELPEKIERLIRCEASAYQKLLMKRVEDNLGSIGNPKGRSVHNSVMELRNICNHPYLSHLHSEEVDSLIPKHYLPPLVRLCGKLEMLDRLLPKLKATDHRVLFFSTMTRLLDVMEEYLSWKRYRYLRLDGHTSGNERGALIEEFNRPDSPFFIFLLSIRAGGVGVNLQAADTVIIFDTDWNPQVDLQAQARAHRIGQKREVLVLRLETVCSVEEQVRAAAEHKLGVANQSITAGFFDNNTSAEDRREYLESLLRECKKEEAASVLDDDSLNDLIARSESEIDIFESVDKARREDEMSAWKRLQGMSKDGSESSIPFPSRLVTDEDLKAVYSVIQINEASKVSAKRRSGYLGGLDTQQYGRGKRAREVRSYEEKWTEEEFEKLCQVDPPKSPEPQEVAKECTIDDASNSKVVNMAAPPPLLPSKEQTSLPSKHQLPLPSKEPLLHPKEESPPLPSKELSLMPSKDLSLPSPKEPQMPCNKPTPPVKRGRGRPKRETTVVSMAPNVLPVKSETVIKIELGPQKETDPSSVTTSISDASIPMGGLVVINPHEGGVGAAVSLNSDGHFVSSKIKARTRKVQGESGTPRRRGRKMNTDSFAVGTEISLVPSHPKEIVMPTEKSFTHGPAQDTERLINSSISSAPAASEVNSLVGPCKVIESVPVRDSTASLAQEKQSPVSDSKAAAFETKSAASIGVSSSIESKKHDGAKRNVVHAEQEQKGQSTSVTSALMQDLLERRTLRMGSLDKTSLQLQQLTDKPEYASSQSSPKAGVLADTSQKQNKPEKSFSPGQSSQKAGLHLVTSLKTLPTEKLKYVSEQTTEKGLQVDACLMQEHPEKTECSFAGSTEAGPQVNDFGHITWKGPIDASPKQKLAENSGCSLGESTPKGLHVDALQKQKSVKKFEHPSVQITQKAGLDFISSVKQKPTRKSGRSSVPSADKTGISTIACKADPPSILNDIMTSNMELQSLKSVKVVADQGNLLSVPNIGSQAMKNEIISIPVPIPQTRLPAEKNKRRRPAKAKQGPERNDLLPDNTNTAAAPAGYIHLESMSSNENAKEVVIVGDKQENYIKELTAGRSEHAGSVERSIPQHLNVNSDQKLSPSKKLESSIHNERESSVSTDGVTTNSVFLKESTFQEANEAKNVDISALVGSTQPSVSVASAEQTKIGFIDNSSTKMPMVVSLPSQMKIVGASSDNRSLRRRGSDARVASRKSKTSYEGMPVRRSPKQHLKSTSGLSSMTSPAANPTTGFQKTLTLEKHASGPPCRGNSQAAGSSSALIPDIEPKESSLMGSDLQVSTVKTCPLHVATSSTLHHGDAMKEKAVVGEAEASVICGKAKTSTESGQIREEESHNMGCTELMCSVSVVTQEQEDSCERPVSLDTMEAVVASHSFADAREKRTDSGHFGQGKSLADCCLGVSYSVPGVAREDAFHEKAVSSDGVKATVENYFCSTAENSTDSCKVGQKKSCMELSCSVPSVALVGVKATVANGSPREINDNPKNSMQNIQQKFVMEDKVEVNCSVPCVGREEYDSCEKEVSSGVQEALTASSCVTVSDLMLDVPLLSAVTTPVEIQIIARRNLESVGEGDTTKYAPTSTDDMSIRVADPLKQGCGEAEPVVVGVASAENLHIVGPVIPDTAVGHNDSHSALDRKSDESVVKGDSDYCTEGKNVSLAVFPSHETGAVMDGKDKTPATSEVACAGSLHTEVSKSAGKSAVAASSCSEEMGVHDNALLEPLPGLTAESGEYLVDCVNISGPATDCAASSNLVKADETSGASQSVDPNASFFAPKQAGESTDSCHNEGPNLYEMGLEATDPVHIVSKGIDGSVPLSPKKVDKHVDIPDRNLIVLAPGQNTQLDDNSLEVTRIESEDKDTVVSVAAPLTAIESCYSDGHILEDYGELEVPAAGGGNAIGTENHGKQANRSDGKIRDEEKPAVSVAGHAVKSLLSSLTVEDEEVDGTYGKDTVVDTNADNTGDAPPIVVEGKEASIVVEGKEALMDDADPSSPFLRLEEAKVENTQGDSIVGTSLNGPMGIPLAVAEKRDFSTGIADSSMLLLRFDDGKVNGTQEDSVVDTNLDSPKNIWHNVAKEKEALTGTADPSTSTIMEDGKVDPIGIPLVVAEQKEASTENVPSSLSFSVCLLNEKADGTLKEDSLVRSMDILPDVEGKEERLTAYGESSLPALRLKDGKVDGILESRVDYNSNDQTDIPLVEAEEKDSLTRYAKTPSPSSRLEDRKDGTTFEKEFVLETNSDDQMGIALVVAQVGERSTVNVEPSSPSSSLEIGKADGTFEKDSIMCSNSDVLVDTPLVVAEVKDIPAKNVESSLLSSSRFKGDIVDGTFEKGSEVSFDDLTRDISLHAHVNKEALRRNAEPSSHFSLRLIDGHNLDDPIGIPPVLAEEKETLAGNSQSSLPSSSRLEDGKVDGSVLKDSVVLTTDDQMDIPLVVPEENEAFARNAESSSPSLRLEIGKVDGHSPDDQVDISMFKVDRKEGSTGSVESSSPFPSRLEDGKIEGTLRNDSMADSHSEYLTDFPPVVPEEKVALARNAESSLPCSPSSEDRCPDDEQKPTFARNSESSPPSSLGLYDRKIDGTWQKNSVVETCSEYLIDLPVVVFEEKEALVRIAEASSACSSRLEDRNPDEQMDIAPLVAKEKEALAGNADSSSLSVSGFEDGKIDSSLQKDSVLDIGSKYQIHAPPVVREEKEVLARNAKPSLPCSSRLEGRSSNDRVDIPLIVVEEKDSLVGNKESSSPSSRGLEDGKIDDTLQKDNGSDHPIDISLVHEEREALTRNAEASSPCLLRLECRNLDDLSDIPPVGAVENETSAGNAELSSPSSTGLEGGKTDGTLQKDSVVDTGSDDLVEIPLVVPEEKEPLARNAESSSPCSSGFEHRNPDDLVDIPSVVAEEKETLAEKTELSWPSSSMLEDGKIDGTLPKDSVVDASSEYLIKMPMVLPEEKESLAGNAESSLPCCSELEDRSPDDPVDIPPVVVEETLAGNTESSSPILTGLEAGKTDGTWQKDSVVDTSSDVLIEIPLVVPEEKEALPRNAESSLCCSVRLEDTNPDGPTDISPTVAEENGKSAGNAESSSPSSMGLDDGKTDGTLQKDSVADTGSDDLREIPLVPVEKEALARNAESSLSCSFRLEDTNPDDPTDILPTVAEENEKSAGNAESSSPSSMGLDDGKTDGTLQKDSVVVTGSDDLREIPLVLPVEKEELTRNAESSLHCSSRLENRNPDDPTDIPPVVAEEKGILAGNAELSGPSSSMLEDGKTNDTFLKDSVHGSNSDSPIGIPDSGC</sequence>
<dbReference type="SMART" id="SM00487">
    <property type="entry name" value="DEXDc"/>
    <property type="match status" value="1"/>
</dbReference>
<dbReference type="EMBL" id="QPKB01000011">
    <property type="protein sequence ID" value="RWR95975.1"/>
    <property type="molecule type" value="Genomic_DNA"/>
</dbReference>
<keyword evidence="3" id="KW-0378">Hydrolase</keyword>
<feature type="compositionally biased region" description="Polar residues" evidence="7">
    <location>
        <begin position="2124"/>
        <end position="2141"/>
    </location>
</feature>
<dbReference type="InterPro" id="IPR029295">
    <property type="entry name" value="SnAC"/>
</dbReference>
<dbReference type="GO" id="GO:0004386">
    <property type="term" value="F:helicase activity"/>
    <property type="evidence" value="ECO:0007669"/>
    <property type="project" value="UniProtKB-KW"/>
</dbReference>
<evidence type="ECO:0000256" key="4">
    <source>
        <dbReference type="ARBA" id="ARBA00022806"/>
    </source>
</evidence>
<dbReference type="PROSITE" id="PS51192">
    <property type="entry name" value="HELICASE_ATP_BIND_1"/>
    <property type="match status" value="1"/>
</dbReference>
<keyword evidence="5" id="KW-0067">ATP-binding</keyword>
<evidence type="ECO:0000256" key="1">
    <source>
        <dbReference type="ARBA" id="ARBA00004123"/>
    </source>
</evidence>
<dbReference type="InterPro" id="IPR000330">
    <property type="entry name" value="SNF2_N"/>
</dbReference>
<dbReference type="CDD" id="cd18793">
    <property type="entry name" value="SF2_C_SNF"/>
    <property type="match status" value="1"/>
</dbReference>
<feature type="compositionally biased region" description="Basic and acidic residues" evidence="7">
    <location>
        <begin position="282"/>
        <end position="291"/>
    </location>
</feature>
<feature type="region of interest" description="Disordered" evidence="7">
    <location>
        <begin position="1948"/>
        <end position="1967"/>
    </location>
</feature>
<dbReference type="InterPro" id="IPR014012">
    <property type="entry name" value="HSA_dom"/>
</dbReference>
<keyword evidence="4" id="KW-0347">Helicase</keyword>